<accession>F8L313</accession>
<evidence type="ECO:0000256" key="1">
    <source>
        <dbReference type="SAM" id="Phobius"/>
    </source>
</evidence>
<dbReference type="Proteomes" id="UP000000496">
    <property type="component" value="Plasmid pSn"/>
</dbReference>
<name>F8L313_SIMNZ</name>
<keyword evidence="1" id="KW-0472">Membrane</keyword>
<dbReference type="EMBL" id="FR872581">
    <property type="protein sequence ID" value="CCB87859.1"/>
    <property type="molecule type" value="Genomic_DNA"/>
</dbReference>
<evidence type="ECO:0000313" key="3">
    <source>
        <dbReference type="Proteomes" id="UP000000496"/>
    </source>
</evidence>
<reference evidence="2 3" key="2">
    <citation type="journal article" date="2011" name="Mol. Biol. Evol.">
        <title>Unity in variety--the pan-genome of the Chlamydiae.</title>
        <authorList>
            <person name="Collingro A."/>
            <person name="Tischler P."/>
            <person name="Weinmaier T."/>
            <person name="Penz T."/>
            <person name="Heinz E."/>
            <person name="Brunham R.C."/>
            <person name="Read T.D."/>
            <person name="Bavoil P.M."/>
            <person name="Sachse K."/>
            <person name="Kahane S."/>
            <person name="Friedman M.G."/>
            <person name="Rattei T."/>
            <person name="Myers G.S."/>
            <person name="Horn M."/>
        </authorList>
    </citation>
    <scope>NUCLEOTIDE SEQUENCE [LARGE SCALE GENOMIC DNA]</scope>
    <source>
        <strain evidence="3">ATCC VR-1471 / Z</strain>
        <plasmid evidence="2 3">pSn</plasmid>
    </source>
</reference>
<dbReference type="RefSeq" id="WP_013935093.1">
    <property type="nucleotide sequence ID" value="NC_015710.1"/>
</dbReference>
<keyword evidence="3" id="KW-1185">Reference proteome</keyword>
<organism evidence="2 3">
    <name type="scientific">Simkania negevensis (strain ATCC VR-1471 / DSM 27360 / Z)</name>
    <dbReference type="NCBI Taxonomy" id="331113"/>
    <lineage>
        <taxon>Bacteria</taxon>
        <taxon>Pseudomonadati</taxon>
        <taxon>Chlamydiota</taxon>
        <taxon>Chlamydiia</taxon>
        <taxon>Parachlamydiales</taxon>
        <taxon>Simkaniaceae</taxon>
        <taxon>Simkania</taxon>
    </lineage>
</organism>
<keyword evidence="1" id="KW-0812">Transmembrane</keyword>
<dbReference type="AlphaFoldDB" id="F8L313"/>
<evidence type="ECO:0000313" key="2">
    <source>
        <dbReference type="EMBL" id="CCB87859.1"/>
    </source>
</evidence>
<gene>
    <name evidence="2" type="ordered locus">SNE_B25000</name>
</gene>
<protein>
    <submittedName>
        <fullName evidence="2">Uncharacterized protein</fullName>
    </submittedName>
</protein>
<dbReference type="HOGENOM" id="CLU_1102217_0_0_0"/>
<sequence>MKTFASRTIKTIVKYGFPLVIVCFACGFSVNIEKIPNNGKHYGNISNNVSQGSGPEDKTGSPLNGIQKIGFFCLGGVPSFDGDMARQINFLRWMKERLEKVGHVIFLDLANGIDFTGIANGGSAIIQNRAVSIYDFKAGNITIVKDVVQLDLTVYSIIQIHDTKKTSPHEPIWKQEFLVDTSDKDNLEIGYKDLIENLIEDLANSNLKYRKSPVFYLYIDTEHEPELKKAFGRYVSPPLTTIQESVVHLQDK</sequence>
<keyword evidence="1" id="KW-1133">Transmembrane helix</keyword>
<dbReference type="KEGG" id="sng:SNE_B25000"/>
<geneLocation type="plasmid" evidence="2 3">
    <name>pSn</name>
</geneLocation>
<proteinExistence type="predicted"/>
<keyword evidence="2" id="KW-0614">Plasmid</keyword>
<reference key="1">
    <citation type="journal article" date="2011" name="Mol. Biol. Evol.">
        <title>Unity in variety -- the pan-genome of the Chlamydiae.</title>
        <authorList>
            <person name="Collingro A."/>
            <person name="Tischler P."/>
            <person name="Weinmaier T."/>
            <person name="Penz T."/>
            <person name="Heinz E."/>
            <person name="Brunham R.C."/>
            <person name="Read T.D."/>
            <person name="Bavoil P.M."/>
            <person name="Sachse K."/>
            <person name="Kahane S."/>
            <person name="Friedman M.G."/>
            <person name="Rattei T."/>
            <person name="Myers G.S.A."/>
            <person name="Horn M."/>
        </authorList>
    </citation>
    <scope>NUCLEOTIDE SEQUENCE</scope>
    <source>
        <strain>Z</strain>
    </source>
</reference>
<feature type="transmembrane region" description="Helical" evidence="1">
    <location>
        <begin position="12"/>
        <end position="30"/>
    </location>
</feature>